<keyword evidence="7 10" id="KW-0546">Nucleotide metabolism</keyword>
<feature type="binding site" evidence="10">
    <location>
        <position position="70"/>
    </location>
    <ligand>
        <name>substrate</name>
    </ligand>
</feature>
<keyword evidence="6 10" id="KW-0460">Magnesium</keyword>
<dbReference type="Gene3D" id="3.90.950.10">
    <property type="match status" value="1"/>
</dbReference>
<name>A0A1I4ZH20_9MICO</name>
<dbReference type="GO" id="GO:0009117">
    <property type="term" value="P:nucleotide metabolic process"/>
    <property type="evidence" value="ECO:0007669"/>
    <property type="project" value="UniProtKB-KW"/>
</dbReference>
<dbReference type="GO" id="GO:0009146">
    <property type="term" value="P:purine nucleoside triphosphate catabolic process"/>
    <property type="evidence" value="ECO:0007669"/>
    <property type="project" value="UniProtKB-UniRule"/>
</dbReference>
<dbReference type="GO" id="GO:0046872">
    <property type="term" value="F:metal ion binding"/>
    <property type="evidence" value="ECO:0007669"/>
    <property type="project" value="UniProtKB-KW"/>
</dbReference>
<proteinExistence type="inferred from homology"/>
<dbReference type="SUPFAM" id="SSF52972">
    <property type="entry name" value="ITPase-like"/>
    <property type="match status" value="1"/>
</dbReference>
<feature type="binding site" evidence="10">
    <location>
        <begin position="185"/>
        <end position="186"/>
    </location>
    <ligand>
        <name>substrate</name>
    </ligand>
</feature>
<comment type="catalytic activity">
    <reaction evidence="10">
        <text>ITP + H2O = IMP + diphosphate + H(+)</text>
        <dbReference type="Rhea" id="RHEA:29399"/>
        <dbReference type="ChEBI" id="CHEBI:15377"/>
        <dbReference type="ChEBI" id="CHEBI:15378"/>
        <dbReference type="ChEBI" id="CHEBI:33019"/>
        <dbReference type="ChEBI" id="CHEBI:58053"/>
        <dbReference type="ChEBI" id="CHEBI:61402"/>
        <dbReference type="EC" id="3.6.1.66"/>
    </reaction>
</comment>
<evidence type="ECO:0000256" key="3">
    <source>
        <dbReference type="ARBA" id="ARBA00022723"/>
    </source>
</evidence>
<dbReference type="Pfam" id="PF01725">
    <property type="entry name" value="Ham1p_like"/>
    <property type="match status" value="1"/>
</dbReference>
<evidence type="ECO:0000256" key="4">
    <source>
        <dbReference type="ARBA" id="ARBA00022741"/>
    </source>
</evidence>
<dbReference type="AlphaFoldDB" id="A0A1I4ZH20"/>
<dbReference type="GO" id="GO:0036220">
    <property type="term" value="F:ITP diphosphatase activity"/>
    <property type="evidence" value="ECO:0007669"/>
    <property type="project" value="UniProtKB-UniRule"/>
</dbReference>
<dbReference type="Proteomes" id="UP000198867">
    <property type="component" value="Unassembled WGS sequence"/>
</dbReference>
<evidence type="ECO:0000256" key="10">
    <source>
        <dbReference type="HAMAP-Rule" id="MF_01405"/>
    </source>
</evidence>
<keyword evidence="3 10" id="KW-0479">Metal-binding</keyword>
<feature type="binding site" evidence="10">
    <location>
        <begin position="9"/>
        <end position="14"/>
    </location>
    <ligand>
        <name>substrate</name>
    </ligand>
</feature>
<comment type="caution">
    <text evidence="10">Lacks conserved residue(s) required for the propagation of feature annotation.</text>
</comment>
<comment type="subunit">
    <text evidence="2 10">Homodimer.</text>
</comment>
<dbReference type="HAMAP" id="MF_01405">
    <property type="entry name" value="Non_canon_purine_NTPase"/>
    <property type="match status" value="1"/>
</dbReference>
<dbReference type="STRING" id="995034.SAMN05216219_0810"/>
<evidence type="ECO:0000256" key="11">
    <source>
        <dbReference type="RuleBase" id="RU003781"/>
    </source>
</evidence>
<dbReference type="GO" id="GO:0035870">
    <property type="term" value="F:dITP diphosphatase activity"/>
    <property type="evidence" value="ECO:0007669"/>
    <property type="project" value="UniProtKB-UniRule"/>
</dbReference>
<comment type="function">
    <text evidence="10">Pyrophosphatase that catalyzes the hydrolysis of nucleoside triphosphates to their monophosphate derivatives, with a high preference for the non-canonical purine nucleotides XTP (xanthosine triphosphate), dITP (deoxyinosine triphosphate) and ITP. Seems to function as a house-cleaning enzyme that removes non-canonical purine nucleotides from the nucleotide pool, thus preventing their incorporation into DNA/RNA and avoiding chromosomal lesions.</text>
</comment>
<dbReference type="GO" id="GO:0000166">
    <property type="term" value="F:nucleotide binding"/>
    <property type="evidence" value="ECO:0007669"/>
    <property type="project" value="UniProtKB-KW"/>
</dbReference>
<protein>
    <recommendedName>
        <fullName evidence="10">dITP/XTP pyrophosphatase</fullName>
        <ecNumber evidence="10">3.6.1.66</ecNumber>
    </recommendedName>
    <alternativeName>
        <fullName evidence="10">Non-canonical purine NTP pyrophosphatase</fullName>
    </alternativeName>
    <alternativeName>
        <fullName evidence="10">Non-standard purine NTP pyrophosphatase</fullName>
    </alternativeName>
    <alternativeName>
        <fullName evidence="10">Nucleoside-triphosphate diphosphatase</fullName>
    </alternativeName>
    <alternativeName>
        <fullName evidence="10">Nucleoside-triphosphate pyrophosphatase</fullName>
        <shortName evidence="10">NTPase</shortName>
    </alternativeName>
</protein>
<dbReference type="EC" id="3.6.1.66" evidence="10"/>
<dbReference type="RefSeq" id="WP_090709056.1">
    <property type="nucleotide sequence ID" value="NZ_FOVM01000002.1"/>
</dbReference>
<evidence type="ECO:0000256" key="9">
    <source>
        <dbReference type="ARBA" id="ARBA00052017"/>
    </source>
</evidence>
<keyword evidence="13" id="KW-1185">Reference proteome</keyword>
<feature type="binding site" evidence="10">
    <location>
        <position position="69"/>
    </location>
    <ligand>
        <name>Mg(2+)</name>
        <dbReference type="ChEBI" id="CHEBI:18420"/>
    </ligand>
</feature>
<comment type="catalytic activity">
    <reaction evidence="8 10">
        <text>dITP + H2O = dIMP + diphosphate + H(+)</text>
        <dbReference type="Rhea" id="RHEA:28342"/>
        <dbReference type="ChEBI" id="CHEBI:15377"/>
        <dbReference type="ChEBI" id="CHEBI:15378"/>
        <dbReference type="ChEBI" id="CHEBI:33019"/>
        <dbReference type="ChEBI" id="CHEBI:61194"/>
        <dbReference type="ChEBI" id="CHEBI:61382"/>
        <dbReference type="EC" id="3.6.1.66"/>
    </reaction>
</comment>
<keyword evidence="5 10" id="KW-0378">Hydrolase</keyword>
<feature type="active site" description="Proton acceptor" evidence="10">
    <location>
        <position position="69"/>
    </location>
</feature>
<evidence type="ECO:0000313" key="13">
    <source>
        <dbReference type="Proteomes" id="UP000198867"/>
    </source>
</evidence>
<keyword evidence="4 10" id="KW-0547">Nucleotide-binding</keyword>
<comment type="cofactor">
    <cofactor evidence="10">
        <name>Mg(2+)</name>
        <dbReference type="ChEBI" id="CHEBI:18420"/>
    </cofactor>
    <text evidence="10">Binds 1 Mg(2+) ion per subunit.</text>
</comment>
<dbReference type="InterPro" id="IPR020922">
    <property type="entry name" value="dITP/XTP_pyrophosphatase"/>
</dbReference>
<feature type="binding site" evidence="10">
    <location>
        <position position="180"/>
    </location>
    <ligand>
        <name>substrate</name>
    </ligand>
</feature>
<dbReference type="EMBL" id="FOVM01000002">
    <property type="protein sequence ID" value="SFN49562.1"/>
    <property type="molecule type" value="Genomic_DNA"/>
</dbReference>
<dbReference type="InterPro" id="IPR029001">
    <property type="entry name" value="ITPase-like_fam"/>
</dbReference>
<dbReference type="PANTHER" id="PTHR11067">
    <property type="entry name" value="INOSINE TRIPHOSPHATE PYROPHOSPHATASE/HAM1 PROTEIN"/>
    <property type="match status" value="1"/>
</dbReference>
<evidence type="ECO:0000256" key="5">
    <source>
        <dbReference type="ARBA" id="ARBA00022801"/>
    </source>
</evidence>
<dbReference type="OrthoDB" id="9807456at2"/>
<dbReference type="FunFam" id="3.90.950.10:FF:000001">
    <property type="entry name" value="dITP/XTP pyrophosphatase"/>
    <property type="match status" value="1"/>
</dbReference>
<evidence type="ECO:0000256" key="8">
    <source>
        <dbReference type="ARBA" id="ARBA00051875"/>
    </source>
</evidence>
<comment type="similarity">
    <text evidence="1 10 11">Belongs to the HAM1 NTPase family.</text>
</comment>
<sequence>MTIEVVLATHNQHKVGEFQRILGAAMPDLTVVAYDGPEPVEDGVTFAENALIKARTAAAHTGRIALADDSGIAVDVLGGSPGIFSARWAGPGRGDRENLELLLAQLSDIAPEHRAASFRCTIALVVPERLPHGGVEHVSEGVWPGRLATQATGANGFGYDPIFVPEGYEVSSAELPPETKNKISHRARAFTDLIPALRSLL</sequence>
<evidence type="ECO:0000256" key="6">
    <source>
        <dbReference type="ARBA" id="ARBA00022842"/>
    </source>
</evidence>
<reference evidence="13" key="1">
    <citation type="submission" date="2016-10" db="EMBL/GenBank/DDBJ databases">
        <authorList>
            <person name="Varghese N."/>
            <person name="Submissions S."/>
        </authorList>
    </citation>
    <scope>NUCLEOTIDE SEQUENCE [LARGE SCALE GENOMIC DNA]</scope>
    <source>
        <strain evidence="13">CGMCC 1.11101</strain>
    </source>
</reference>
<organism evidence="12 13">
    <name type="scientific">Mycetocola miduiensis</name>
    <dbReference type="NCBI Taxonomy" id="995034"/>
    <lineage>
        <taxon>Bacteria</taxon>
        <taxon>Bacillati</taxon>
        <taxon>Actinomycetota</taxon>
        <taxon>Actinomycetes</taxon>
        <taxon>Micrococcales</taxon>
        <taxon>Microbacteriaceae</taxon>
        <taxon>Mycetocola</taxon>
    </lineage>
</organism>
<dbReference type="NCBIfam" id="TIGR00042">
    <property type="entry name" value="RdgB/HAM1 family non-canonical purine NTP pyrophosphatase"/>
    <property type="match status" value="1"/>
</dbReference>
<accession>A0A1I4ZH20</accession>
<gene>
    <name evidence="12" type="ORF">SAMN05216219_0810</name>
</gene>
<evidence type="ECO:0000256" key="1">
    <source>
        <dbReference type="ARBA" id="ARBA00008023"/>
    </source>
</evidence>
<dbReference type="GO" id="GO:0005829">
    <property type="term" value="C:cytosol"/>
    <property type="evidence" value="ECO:0007669"/>
    <property type="project" value="TreeGrafter"/>
</dbReference>
<evidence type="ECO:0000313" key="12">
    <source>
        <dbReference type="EMBL" id="SFN49562.1"/>
    </source>
</evidence>
<evidence type="ECO:0000256" key="2">
    <source>
        <dbReference type="ARBA" id="ARBA00011738"/>
    </source>
</evidence>
<dbReference type="InterPro" id="IPR002637">
    <property type="entry name" value="RdgB/HAM1"/>
</dbReference>
<feature type="binding site" evidence="10">
    <location>
        <begin position="157"/>
        <end position="160"/>
    </location>
    <ligand>
        <name>substrate</name>
    </ligand>
</feature>
<dbReference type="GO" id="GO:0036222">
    <property type="term" value="F:XTP diphosphatase activity"/>
    <property type="evidence" value="ECO:0007669"/>
    <property type="project" value="UniProtKB-UniRule"/>
</dbReference>
<dbReference type="GO" id="GO:0017111">
    <property type="term" value="F:ribonucleoside triphosphate phosphatase activity"/>
    <property type="evidence" value="ECO:0007669"/>
    <property type="project" value="InterPro"/>
</dbReference>
<comment type="catalytic activity">
    <reaction evidence="9 10">
        <text>XTP + H2O = XMP + diphosphate + H(+)</text>
        <dbReference type="Rhea" id="RHEA:28610"/>
        <dbReference type="ChEBI" id="CHEBI:15377"/>
        <dbReference type="ChEBI" id="CHEBI:15378"/>
        <dbReference type="ChEBI" id="CHEBI:33019"/>
        <dbReference type="ChEBI" id="CHEBI:57464"/>
        <dbReference type="ChEBI" id="CHEBI:61314"/>
        <dbReference type="EC" id="3.6.1.66"/>
    </reaction>
</comment>
<evidence type="ECO:0000256" key="7">
    <source>
        <dbReference type="ARBA" id="ARBA00023080"/>
    </source>
</evidence>
<dbReference type="PANTHER" id="PTHR11067:SF9">
    <property type="entry name" value="INOSINE TRIPHOSPHATE PYROPHOSPHATASE"/>
    <property type="match status" value="1"/>
</dbReference>
<dbReference type="CDD" id="cd00515">
    <property type="entry name" value="HAM1"/>
    <property type="match status" value="1"/>
</dbReference>